<evidence type="ECO:0000256" key="1">
    <source>
        <dbReference type="ARBA" id="ARBA00022729"/>
    </source>
</evidence>
<evidence type="ECO:0000256" key="2">
    <source>
        <dbReference type="SAM" id="SignalP"/>
    </source>
</evidence>
<dbReference type="AlphaFoldDB" id="A0A7W9ZDN2"/>
<dbReference type="Proteomes" id="UP000544872">
    <property type="component" value="Unassembled WGS sequence"/>
</dbReference>
<dbReference type="RefSeq" id="WP_184261967.1">
    <property type="nucleotide sequence ID" value="NZ_JACIIX010000002.1"/>
</dbReference>
<dbReference type="Gene3D" id="3.40.190.170">
    <property type="entry name" value="Bacterial extracellular solute-binding protein, family 7"/>
    <property type="match status" value="1"/>
</dbReference>
<protein>
    <submittedName>
        <fullName evidence="3">TRAP-type C4-dicarboxylate transport system substrate-binding protein</fullName>
    </submittedName>
</protein>
<accession>A0A7W9ZDN2</accession>
<dbReference type="PANTHER" id="PTHR33376:SF4">
    <property type="entry name" value="SIALIC ACID-BINDING PERIPLASMIC PROTEIN SIAP"/>
    <property type="match status" value="1"/>
</dbReference>
<feature type="signal peptide" evidence="2">
    <location>
        <begin position="1"/>
        <end position="23"/>
    </location>
</feature>
<evidence type="ECO:0000313" key="3">
    <source>
        <dbReference type="EMBL" id="MBB6209587.1"/>
    </source>
</evidence>
<sequence length="324" mass="34821">MLQLRGILLSAGLAVSLSVPALAADKWDMPTPYPDSTFHTANIREFAKDVEQATGGKLVINVHSAGSLIKHPEIKNAVRSGQAQAGEFFLSTLGNENPIFEADAVPFLATSYTQANSLWQASRPMIEKELGKQRLKVLYAVAWPPQGLYTKTEVKVPGDFKGMKMRSNNPMTERLATLLGGVPTQVQVPDIPQAFATGQVEAMITSPSTGVGSKAWDFVKNYYDVAAWVPKNIVVVNAKAFDALPADVQKAVTDAAARAEKRGWDMSLAEASSMTAELEKNGMAVREASPEVTAALLQAGDKLVKEWSAMAGADGEAILKAYKK</sequence>
<dbReference type="PANTHER" id="PTHR33376">
    <property type="match status" value="1"/>
</dbReference>
<name>A0A7W9ZDN2_NOVIT</name>
<dbReference type="InterPro" id="IPR038404">
    <property type="entry name" value="TRAP_DctP_sf"/>
</dbReference>
<proteinExistence type="predicted"/>
<evidence type="ECO:0000313" key="4">
    <source>
        <dbReference type="Proteomes" id="UP000544872"/>
    </source>
</evidence>
<dbReference type="Pfam" id="PF03480">
    <property type="entry name" value="DctP"/>
    <property type="match status" value="1"/>
</dbReference>
<keyword evidence="1 2" id="KW-0732">Signal</keyword>
<feature type="chain" id="PRO_5031227960" evidence="2">
    <location>
        <begin position="24"/>
        <end position="324"/>
    </location>
</feature>
<reference evidence="3 4" key="1">
    <citation type="submission" date="2020-08" db="EMBL/GenBank/DDBJ databases">
        <title>Genomic Encyclopedia of Type Strains, Phase IV (KMG-IV): sequencing the most valuable type-strain genomes for metagenomic binning, comparative biology and taxonomic classification.</title>
        <authorList>
            <person name="Goeker M."/>
        </authorList>
    </citation>
    <scope>NUCLEOTIDE SEQUENCE [LARGE SCALE GENOMIC DNA]</scope>
    <source>
        <strain evidence="3 4">DSM 11590</strain>
    </source>
</reference>
<organism evidence="3 4">
    <name type="scientific">Novispirillum itersonii</name>
    <name type="common">Aquaspirillum itersonii</name>
    <dbReference type="NCBI Taxonomy" id="189"/>
    <lineage>
        <taxon>Bacteria</taxon>
        <taxon>Pseudomonadati</taxon>
        <taxon>Pseudomonadota</taxon>
        <taxon>Alphaproteobacteria</taxon>
        <taxon>Rhodospirillales</taxon>
        <taxon>Novispirillaceae</taxon>
        <taxon>Novispirillum</taxon>
    </lineage>
</organism>
<dbReference type="EMBL" id="JACIIX010000002">
    <property type="protein sequence ID" value="MBB6209587.1"/>
    <property type="molecule type" value="Genomic_DNA"/>
</dbReference>
<gene>
    <name evidence="3" type="ORF">FHS48_000989</name>
</gene>
<dbReference type="GO" id="GO:0055085">
    <property type="term" value="P:transmembrane transport"/>
    <property type="evidence" value="ECO:0007669"/>
    <property type="project" value="InterPro"/>
</dbReference>
<dbReference type="InterPro" id="IPR018389">
    <property type="entry name" value="DctP_fam"/>
</dbReference>
<keyword evidence="4" id="KW-1185">Reference proteome</keyword>
<dbReference type="NCBIfam" id="NF037995">
    <property type="entry name" value="TRAP_S1"/>
    <property type="match status" value="1"/>
</dbReference>
<dbReference type="CDD" id="cd13602">
    <property type="entry name" value="PBP2_TRAP_BpDctp6_7"/>
    <property type="match status" value="1"/>
</dbReference>
<comment type="caution">
    <text evidence="3">The sequence shown here is derived from an EMBL/GenBank/DDBJ whole genome shotgun (WGS) entry which is preliminary data.</text>
</comment>